<dbReference type="NCBIfam" id="NF003802">
    <property type="entry name" value="PRK05388.1"/>
    <property type="match status" value="1"/>
</dbReference>
<dbReference type="CDD" id="cd02152">
    <property type="entry name" value="OAT"/>
    <property type="match status" value="1"/>
</dbReference>
<feature type="binding site" evidence="9">
    <location>
        <position position="175"/>
    </location>
    <ligand>
        <name>substrate</name>
    </ligand>
</feature>
<feature type="binding site" evidence="9">
    <location>
        <position position="448"/>
    </location>
    <ligand>
        <name>substrate</name>
    </ligand>
</feature>
<dbReference type="EMBL" id="GG745336">
    <property type="protein sequence ID" value="KNE60376.1"/>
    <property type="molecule type" value="Genomic_DNA"/>
</dbReference>
<accession>A0A0L0SD23</accession>
<feature type="site" description="Involved in the stabilization of negative charge on the oxyanion by the formation of the oxyanion hole" evidence="9">
    <location>
        <position position="135"/>
    </location>
</feature>
<evidence type="ECO:0000256" key="8">
    <source>
        <dbReference type="ARBA" id="ARBA00023315"/>
    </source>
</evidence>
<keyword evidence="7 9" id="KW-0511">Multifunctional enzyme</keyword>
<comment type="PTM">
    <text evidence="9">The alpha and beta chains are autoproteolytically processed from a single precursor protein within the mitochondrion.</text>
</comment>
<dbReference type="Gene3D" id="3.10.20.340">
    <property type="entry name" value="ArgJ beta chain, C-terminal domain"/>
    <property type="match status" value="1"/>
</dbReference>
<evidence type="ECO:0000256" key="4">
    <source>
        <dbReference type="ARBA" id="ARBA00022679"/>
    </source>
</evidence>
<evidence type="ECO:0000256" key="9">
    <source>
        <dbReference type="HAMAP-Rule" id="MF_03124"/>
    </source>
</evidence>
<dbReference type="EC" id="2.3.1.35" evidence="9"/>
<dbReference type="Gene3D" id="3.60.70.12">
    <property type="entry name" value="L-amino peptidase D-ALA esterase/amidase"/>
    <property type="match status" value="1"/>
</dbReference>
<reference evidence="10 11" key="1">
    <citation type="submission" date="2009-11" db="EMBL/GenBank/DDBJ databases">
        <title>Annotation of Allomyces macrogynus ATCC 38327.</title>
        <authorList>
            <consortium name="The Broad Institute Genome Sequencing Platform"/>
            <person name="Russ C."/>
            <person name="Cuomo C."/>
            <person name="Burger G."/>
            <person name="Gray M.W."/>
            <person name="Holland P.W.H."/>
            <person name="King N."/>
            <person name="Lang F.B.F."/>
            <person name="Roger A.J."/>
            <person name="Ruiz-Trillo I."/>
            <person name="Young S.K."/>
            <person name="Zeng Q."/>
            <person name="Gargeya S."/>
            <person name="Fitzgerald M."/>
            <person name="Haas B."/>
            <person name="Abouelleil A."/>
            <person name="Alvarado L."/>
            <person name="Arachchi H.M."/>
            <person name="Berlin A."/>
            <person name="Chapman S.B."/>
            <person name="Gearin G."/>
            <person name="Goldberg J."/>
            <person name="Griggs A."/>
            <person name="Gujja S."/>
            <person name="Hansen M."/>
            <person name="Heiman D."/>
            <person name="Howarth C."/>
            <person name="Larimer J."/>
            <person name="Lui A."/>
            <person name="MacDonald P.J.P."/>
            <person name="McCowen C."/>
            <person name="Montmayeur A."/>
            <person name="Murphy C."/>
            <person name="Neiman D."/>
            <person name="Pearson M."/>
            <person name="Priest M."/>
            <person name="Roberts A."/>
            <person name="Saif S."/>
            <person name="Shea T."/>
            <person name="Sisk P."/>
            <person name="Stolte C."/>
            <person name="Sykes S."/>
            <person name="Wortman J."/>
            <person name="Nusbaum C."/>
            <person name="Birren B."/>
        </authorList>
    </citation>
    <scope>NUCLEOTIDE SEQUENCE [LARGE SCALE GENOMIC DNA]</scope>
    <source>
        <strain evidence="10 11">ATCC 38327</strain>
    </source>
</reference>
<reference evidence="11" key="2">
    <citation type="submission" date="2009-11" db="EMBL/GenBank/DDBJ databases">
        <title>The Genome Sequence of Allomyces macrogynus strain ATCC 38327.</title>
        <authorList>
            <consortium name="The Broad Institute Genome Sequencing Platform"/>
            <person name="Russ C."/>
            <person name="Cuomo C."/>
            <person name="Shea T."/>
            <person name="Young S.K."/>
            <person name="Zeng Q."/>
            <person name="Koehrsen M."/>
            <person name="Haas B."/>
            <person name="Borodovsky M."/>
            <person name="Guigo R."/>
            <person name="Alvarado L."/>
            <person name="Berlin A."/>
            <person name="Borenstein D."/>
            <person name="Chen Z."/>
            <person name="Engels R."/>
            <person name="Freedman E."/>
            <person name="Gellesch M."/>
            <person name="Goldberg J."/>
            <person name="Griggs A."/>
            <person name="Gujja S."/>
            <person name="Heiman D."/>
            <person name="Hepburn T."/>
            <person name="Howarth C."/>
            <person name="Jen D."/>
            <person name="Larson L."/>
            <person name="Lewis B."/>
            <person name="Mehta T."/>
            <person name="Park D."/>
            <person name="Pearson M."/>
            <person name="Roberts A."/>
            <person name="Saif S."/>
            <person name="Shenoy N."/>
            <person name="Sisk P."/>
            <person name="Stolte C."/>
            <person name="Sykes S."/>
            <person name="Walk T."/>
            <person name="White J."/>
            <person name="Yandava C."/>
            <person name="Burger G."/>
            <person name="Gray M.W."/>
            <person name="Holland P.W.H."/>
            <person name="King N."/>
            <person name="Lang F.B.F."/>
            <person name="Roger A.J."/>
            <person name="Ruiz-Trillo I."/>
            <person name="Lander E."/>
            <person name="Nusbaum C."/>
        </authorList>
    </citation>
    <scope>NUCLEOTIDE SEQUENCE [LARGE SCALE GENOMIC DNA]</scope>
    <source>
        <strain evidence="11">ATCC 38327</strain>
    </source>
</reference>
<dbReference type="Gene3D" id="3.30.2330.10">
    <property type="entry name" value="arginine biosynthesis bifunctional protein suprefamily"/>
    <property type="match status" value="1"/>
</dbReference>
<comment type="subcellular location">
    <subcellularLocation>
        <location evidence="9">Mitochondrion matrix</location>
    </subcellularLocation>
</comment>
<comment type="catalytic activity">
    <reaction evidence="9">
        <text>N(2)-acetyl-L-ornithine + L-glutamate = N-acetyl-L-glutamate + L-ornithine</text>
        <dbReference type="Rhea" id="RHEA:15349"/>
        <dbReference type="ChEBI" id="CHEBI:29985"/>
        <dbReference type="ChEBI" id="CHEBI:44337"/>
        <dbReference type="ChEBI" id="CHEBI:46911"/>
        <dbReference type="ChEBI" id="CHEBI:57805"/>
        <dbReference type="EC" id="2.3.1.35"/>
    </reaction>
</comment>
<organism evidence="10 11">
    <name type="scientific">Allomyces macrogynus (strain ATCC 38327)</name>
    <name type="common">Allomyces javanicus var. macrogynus</name>
    <dbReference type="NCBI Taxonomy" id="578462"/>
    <lineage>
        <taxon>Eukaryota</taxon>
        <taxon>Fungi</taxon>
        <taxon>Fungi incertae sedis</taxon>
        <taxon>Blastocladiomycota</taxon>
        <taxon>Blastocladiomycetes</taxon>
        <taxon>Blastocladiales</taxon>
        <taxon>Blastocladiaceae</taxon>
        <taxon>Allomyces</taxon>
    </lineage>
</organism>
<dbReference type="Proteomes" id="UP000054350">
    <property type="component" value="Unassembled WGS sequence"/>
</dbReference>
<dbReference type="UniPathway" id="UPA00068">
    <property type="reaction ID" value="UER00106"/>
</dbReference>
<feature type="binding site" evidence="9">
    <location>
        <position position="443"/>
    </location>
    <ligand>
        <name>substrate</name>
    </ligand>
</feature>
<gene>
    <name evidence="10" type="ORF">AMAG_05766</name>
</gene>
<dbReference type="GO" id="GO:0006592">
    <property type="term" value="P:ornithine biosynthetic process"/>
    <property type="evidence" value="ECO:0007669"/>
    <property type="project" value="TreeGrafter"/>
</dbReference>
<dbReference type="GO" id="GO:0006526">
    <property type="term" value="P:L-arginine biosynthetic process"/>
    <property type="evidence" value="ECO:0007669"/>
    <property type="project" value="UniProtKB-UniRule"/>
</dbReference>
<comment type="pathway">
    <text evidence="9">Amino-acid biosynthesis; L-arginine biosynthesis; N(2)-acetyl-L-ornithine from L-glutamate: step 1/4.</text>
</comment>
<dbReference type="HAMAP" id="MF_01106">
    <property type="entry name" value="ArgJ"/>
    <property type="match status" value="1"/>
</dbReference>
<keyword evidence="6 9" id="KW-0496">Mitochondrion</keyword>
<comment type="function">
    <text evidence="9">Catalyzes two activities which are involved in the cyclic version of arginine biosynthesis: the synthesis of acetylglutamate from glutamate and acetyl-CoA, and of ornithine by transacetylation between acetylornithine and glutamate.</text>
</comment>
<feature type="chain" id="PRO_5023243460" description="Arginine biosynthesis bifunctional protein ArgJ beta chain" evidence="9">
    <location>
        <begin position="227"/>
        <end position="448"/>
    </location>
</feature>
<feature type="site" description="Involved in the stabilization of negative charge on the oxyanion by the formation of the oxyanion hole" evidence="9">
    <location>
        <position position="136"/>
    </location>
</feature>
<feature type="chain" id="PRO_5023243461" description="Arginine biosynthesis bifunctional protein ArgJ alpha chain" evidence="9">
    <location>
        <begin position="1"/>
        <end position="226"/>
    </location>
</feature>
<evidence type="ECO:0000313" key="11">
    <source>
        <dbReference type="Proteomes" id="UP000054350"/>
    </source>
</evidence>
<dbReference type="Pfam" id="PF01960">
    <property type="entry name" value="ArgJ"/>
    <property type="match status" value="1"/>
</dbReference>
<evidence type="ECO:0000256" key="2">
    <source>
        <dbReference type="ARBA" id="ARBA00022571"/>
    </source>
</evidence>
<dbReference type="GO" id="GO:0004042">
    <property type="term" value="F:L-glutamate N-acetyltransferase activity"/>
    <property type="evidence" value="ECO:0007669"/>
    <property type="project" value="UniProtKB-UniRule"/>
</dbReference>
<dbReference type="OrthoDB" id="4199794at2759"/>
<evidence type="ECO:0000256" key="7">
    <source>
        <dbReference type="ARBA" id="ARBA00023268"/>
    </source>
</evidence>
<dbReference type="VEuPathDB" id="FungiDB:AMAG_05766"/>
<evidence type="ECO:0000313" key="10">
    <source>
        <dbReference type="EMBL" id="KNE60376.1"/>
    </source>
</evidence>
<protein>
    <recommendedName>
        <fullName evidence="9">Arginine biosynthesis bifunctional protein ArgJ, mitochondrial</fullName>
    </recommendedName>
    <domain>
        <recommendedName>
            <fullName evidence="9">Glutamate N-acetyltransferase</fullName>
            <shortName evidence="9">GAT</shortName>
            <ecNumber evidence="9">2.3.1.35</ecNumber>
        </recommendedName>
        <alternativeName>
            <fullName evidence="9">Ornithine acetyltransferase</fullName>
            <shortName evidence="9">OATase</shortName>
        </alternativeName>
        <alternativeName>
            <fullName evidence="9">Ornithine transacetylase</fullName>
        </alternativeName>
    </domain>
    <domain>
        <recommendedName>
            <fullName evidence="9">Amino-acid acetyltransferase</fullName>
            <ecNumber evidence="9">2.3.1.1</ecNumber>
        </recommendedName>
        <alternativeName>
            <fullName evidence="9">N-acetylglutamate synthase</fullName>
            <shortName evidence="9">AGS</shortName>
        </alternativeName>
    </domain>
    <component>
        <recommendedName>
            <fullName evidence="9">Arginine biosynthesis bifunctional protein ArgJ alpha chain</fullName>
        </recommendedName>
    </component>
    <component>
        <recommendedName>
            <fullName evidence="9">Arginine biosynthesis bifunctional protein ArgJ beta chain</fullName>
        </recommendedName>
    </component>
</protein>
<feature type="binding site" evidence="9">
    <location>
        <position position="227"/>
    </location>
    <ligand>
        <name>substrate</name>
    </ligand>
</feature>
<proteinExistence type="inferred from homology"/>
<dbReference type="InterPro" id="IPR042195">
    <property type="entry name" value="ArgJ_beta_C"/>
</dbReference>
<dbReference type="InterPro" id="IPR016117">
    <property type="entry name" value="ArgJ-like_dom_sf"/>
</dbReference>
<feature type="binding site" evidence="9">
    <location>
        <position position="203"/>
    </location>
    <ligand>
        <name>substrate</name>
    </ligand>
</feature>
<feature type="site" description="Cleavage; by autolysis" evidence="9">
    <location>
        <begin position="226"/>
        <end position="227"/>
    </location>
</feature>
<comment type="similarity">
    <text evidence="1 9">Belongs to the ArgJ family.</text>
</comment>
<comment type="subunit">
    <text evidence="9">Heterodimer of an alpha and a beta chain.</text>
</comment>
<dbReference type="PANTHER" id="PTHR23100">
    <property type="entry name" value="ARGININE BIOSYNTHESIS BIFUNCTIONAL PROTEIN ARGJ"/>
    <property type="match status" value="1"/>
</dbReference>
<keyword evidence="3 9" id="KW-0028">Amino-acid biosynthesis</keyword>
<dbReference type="AlphaFoldDB" id="A0A0L0SD23"/>
<dbReference type="InterPro" id="IPR002813">
    <property type="entry name" value="Arg_biosynth_ArgJ"/>
</dbReference>
<feature type="active site" description="Nucleophile" evidence="9">
    <location>
        <position position="227"/>
    </location>
</feature>
<keyword evidence="8 9" id="KW-0012">Acyltransferase</keyword>
<dbReference type="STRING" id="578462.A0A0L0SD23"/>
<dbReference type="EC" id="2.3.1.1" evidence="9"/>
<evidence type="ECO:0000256" key="1">
    <source>
        <dbReference type="ARBA" id="ARBA00006774"/>
    </source>
</evidence>
<keyword evidence="4 9" id="KW-0808">Transferase</keyword>
<evidence type="ECO:0000256" key="3">
    <source>
        <dbReference type="ARBA" id="ARBA00022605"/>
    </source>
</evidence>
<dbReference type="eggNOG" id="KOG2786">
    <property type="taxonomic scope" value="Eukaryota"/>
</dbReference>
<evidence type="ECO:0000256" key="6">
    <source>
        <dbReference type="ARBA" id="ARBA00023128"/>
    </source>
</evidence>
<dbReference type="SUPFAM" id="SSF56266">
    <property type="entry name" value="DmpA/ArgJ-like"/>
    <property type="match status" value="1"/>
</dbReference>
<evidence type="ECO:0000256" key="5">
    <source>
        <dbReference type="ARBA" id="ARBA00022813"/>
    </source>
</evidence>
<sequence length="448" mass="45921">MPPASAISAAAAARSLRLASRLTPKSAPLPRGFELAAVSTGVKKSAALDLALIHSTAPCTAAASFTQNLFQAAPVRVSRAVLDATQGTGIRTVAVNSGCANACTGVEGDKDAQKMVDLACEAVGAPKGAGLVLSTGVIGQRLQMEKIKAGLIKAGKGLGNGEESALKSAATAIMTTDTFPKYLSRALTLPESGVGFTLAGMCKGAGMIHPNMKVHDPTTATRPLHATMLGVLMTDAPLAAPSATSALAHALGDSFNCISVDGDTSTNDTIVLLANGLAAPNTAMSATDTVAFATHLRTFARDLAAMIVWDGEGATKFVSVRVTAPTEPAARAIASSIATSPLVKTALYGQDANWGRILCAVGYASVPDGAKLDAGAVSLTVRSNGGELKLVENGQPKYPIDETVASKILAEEEIEIVVDMGLGSKAQANYYTCDFSDEYVHINADYRS</sequence>
<name>A0A0L0SD23_ALLM3</name>
<dbReference type="GO" id="GO:0004358">
    <property type="term" value="F:L-glutamate N-acetyltransferase activity, acting on acetyl-L-ornithine as donor"/>
    <property type="evidence" value="ECO:0007669"/>
    <property type="project" value="UniProtKB-UniRule"/>
</dbReference>
<dbReference type="NCBIfam" id="TIGR00120">
    <property type="entry name" value="ArgJ"/>
    <property type="match status" value="1"/>
</dbReference>
<comment type="catalytic activity">
    <reaction evidence="9">
        <text>L-glutamate + acetyl-CoA = N-acetyl-L-glutamate + CoA + H(+)</text>
        <dbReference type="Rhea" id="RHEA:24292"/>
        <dbReference type="ChEBI" id="CHEBI:15378"/>
        <dbReference type="ChEBI" id="CHEBI:29985"/>
        <dbReference type="ChEBI" id="CHEBI:44337"/>
        <dbReference type="ChEBI" id="CHEBI:57287"/>
        <dbReference type="ChEBI" id="CHEBI:57288"/>
        <dbReference type="EC" id="2.3.1.1"/>
    </reaction>
</comment>
<keyword evidence="11" id="KW-1185">Reference proteome</keyword>
<keyword evidence="2 9" id="KW-0055">Arginine biosynthesis</keyword>
<comment type="pathway">
    <text evidence="9">Amino-acid biosynthesis; L-arginine biosynthesis; L-ornithine and N-acetyl-L-glutamate from L-glutamate and N(2)-acetyl-L-ornithine (cyclic): step 1/1.</text>
</comment>
<keyword evidence="5 9" id="KW-0068">Autocatalytic cleavage</keyword>
<dbReference type="PANTHER" id="PTHR23100:SF0">
    <property type="entry name" value="ARGININE BIOSYNTHESIS BIFUNCTIONAL PROTEIN ARGJ, MITOCHONDRIAL"/>
    <property type="match status" value="1"/>
</dbReference>
<dbReference type="FunFam" id="3.10.20.340:FF:000002">
    <property type="entry name" value="Arginine biosynthesis bifunctional protein ArgJ, mitochondrial"/>
    <property type="match status" value="1"/>
</dbReference>
<feature type="binding site" evidence="9">
    <location>
        <position position="312"/>
    </location>
    <ligand>
        <name>substrate</name>
    </ligand>
</feature>
<dbReference type="OMA" id="FNSEEAY"/>
<dbReference type="GO" id="GO:0005759">
    <property type="term" value="C:mitochondrial matrix"/>
    <property type="evidence" value="ECO:0007669"/>
    <property type="project" value="UniProtKB-SubCell"/>
</dbReference>